<evidence type="ECO:0000313" key="2">
    <source>
        <dbReference type="EMBL" id="KAA4666612.1"/>
    </source>
</evidence>
<keyword evidence="1" id="KW-0472">Membrane</keyword>
<dbReference type="EMBL" id="VWFC01000031">
    <property type="protein sequence ID" value="KAB1322577.1"/>
    <property type="molecule type" value="Genomic_DNA"/>
</dbReference>
<keyword evidence="4" id="KW-0675">Receptor</keyword>
<dbReference type="AlphaFoldDB" id="A0A139LMF8"/>
<protein>
    <submittedName>
        <fullName evidence="2">Carboxypeptidase-like regulatory domain-containing protein</fullName>
    </submittedName>
    <submittedName>
        <fullName evidence="4">TonB-dependent receptor</fullName>
    </submittedName>
</protein>
<dbReference type="Pfam" id="PF13715">
    <property type="entry name" value="CarbopepD_reg_2"/>
    <property type="match status" value="1"/>
</dbReference>
<dbReference type="SUPFAM" id="SSF49464">
    <property type="entry name" value="Carboxypeptidase regulatory domain-like"/>
    <property type="match status" value="1"/>
</dbReference>
<dbReference type="Proteomes" id="UP001219389">
    <property type="component" value="Unassembled WGS sequence"/>
</dbReference>
<keyword evidence="1" id="KW-1133">Transmembrane helix</keyword>
<comment type="caution">
    <text evidence="2">The sequence shown here is derived from an EMBL/GenBank/DDBJ whole genome shotgun (WGS) entry which is preliminary data.</text>
</comment>
<dbReference type="STRING" id="28116.Bovatus_01514"/>
<keyword evidence="2" id="KW-0645">Protease</keyword>
<name>A0A139LMF8_BACOV</name>
<dbReference type="EMBL" id="VWFO01000002">
    <property type="protein sequence ID" value="KAA4666612.1"/>
    <property type="molecule type" value="Genomic_DNA"/>
</dbReference>
<keyword evidence="2" id="KW-0378">Hydrolase</keyword>
<organism evidence="2 6">
    <name type="scientific">Bacteroides ovatus</name>
    <dbReference type="NCBI Taxonomy" id="28116"/>
    <lineage>
        <taxon>Bacteria</taxon>
        <taxon>Pseudomonadati</taxon>
        <taxon>Bacteroidota</taxon>
        <taxon>Bacteroidia</taxon>
        <taxon>Bacteroidales</taxon>
        <taxon>Bacteroidaceae</taxon>
        <taxon>Bacteroides</taxon>
    </lineage>
</organism>
<evidence type="ECO:0000313" key="5">
    <source>
        <dbReference type="Proteomes" id="UP000375690"/>
    </source>
</evidence>
<sequence length="825" mass="92392">MKMNKTRLLEKISIQSGISADECSTVLKTFERVLGEELTRKTHRYGGWILLLVALLVSAVAFSQTPQRKGRPVQTIRGMVIDGDSKHPIPYATVRLSEKEGTGTITDSLGRFSIPQVPVGRHTVEAAFMGYEPGIFREILVTSAKEVYLEIPLKESVNELNEVVIRARTNKEEAMNKMATTGARMLSVEEASRYAGGFDDPARLVSSFAGVAPSVSSNGISIHGNAPHLLQWRLEDVEIPNPNHFADIATLGGGILSSLSSQVLGNSDFFTGAFPAEYGNAVSGVFDMKLRNGNNQKNENTLQVGIMGIDVASEGPLSKKHKASYIFNYRYSTTGLLNLEGGKMDYQDLNFKLNFPTQKAGTFSVWGTSLIDKFGSDFEKNTDKWEYMSDRSESKDKQYMAAGGISHRYFFNNDASLKTTIAGTYSQLDGGATMFNHSLESTPYMDLNSKHTNLILTSTFNRKFSNRFTNKTGFTYNAMFYQMNLAIAPYEAESLETVSQGKGNTSLISAYNSSSVGLTERWTLNAGIYGQFLTLNNKWSVEPRIGLKWQATPKATFALAYGMYSRMEKMDVYFVKTKSTGDKSVNKELDFTKAQHVMLSFGYKISDRMNLKIEPYIQFLHDVPVMADSSYSVLNRSDFYVEDALVNKGRGRNIGIDITLERFLEKGLYYMISGSLFDSRYRGGDGVWYNTKFNRNYVINGLIGKEWMLGRNRQNILSINLKLTLQGGDRYSPIDREATMNHPDKEVQYDETKAFSKQYSPMLIGNYTVSYRINKKKVSHEFAVKGLNFTGAKEHYGHEYNVKTGKIDVSDGSTTLTNVSYKLEF</sequence>
<accession>A0A139LMF8</accession>
<dbReference type="GO" id="GO:0004180">
    <property type="term" value="F:carboxypeptidase activity"/>
    <property type="evidence" value="ECO:0007669"/>
    <property type="project" value="UniProtKB-KW"/>
</dbReference>
<dbReference type="RefSeq" id="WP_004311233.1">
    <property type="nucleotide sequence ID" value="NZ_CAKJYS010000001.1"/>
</dbReference>
<evidence type="ECO:0000256" key="1">
    <source>
        <dbReference type="SAM" id="Phobius"/>
    </source>
</evidence>
<keyword evidence="2" id="KW-0121">Carboxypeptidase</keyword>
<dbReference type="SUPFAM" id="SSF56935">
    <property type="entry name" value="Porins"/>
    <property type="match status" value="1"/>
</dbReference>
<dbReference type="InterPro" id="IPR008969">
    <property type="entry name" value="CarboxyPept-like_regulatory"/>
</dbReference>
<proteinExistence type="predicted"/>
<dbReference type="Proteomes" id="UP000435985">
    <property type="component" value="Unassembled WGS sequence"/>
</dbReference>
<evidence type="ECO:0000313" key="6">
    <source>
        <dbReference type="Proteomes" id="UP000435985"/>
    </source>
</evidence>
<dbReference type="Proteomes" id="UP000375690">
    <property type="component" value="Unassembled WGS sequence"/>
</dbReference>
<dbReference type="Gene3D" id="2.60.40.1120">
    <property type="entry name" value="Carboxypeptidase-like, regulatory domain"/>
    <property type="match status" value="1"/>
</dbReference>
<gene>
    <name evidence="3" type="ORF">F3B53_20610</name>
    <name evidence="2" type="ORF">F3B98_02470</name>
    <name evidence="4" type="ORF">PO382_10725</name>
</gene>
<keyword evidence="1" id="KW-0812">Transmembrane</keyword>
<evidence type="ECO:0000313" key="3">
    <source>
        <dbReference type="EMBL" id="KAB1322577.1"/>
    </source>
</evidence>
<feature type="transmembrane region" description="Helical" evidence="1">
    <location>
        <begin position="45"/>
        <end position="62"/>
    </location>
</feature>
<reference evidence="4" key="2">
    <citation type="submission" date="2022-10" db="EMBL/GenBank/DDBJ databases">
        <title>Human gut microbiome strain richness.</title>
        <authorList>
            <person name="Chen-Liaw A."/>
        </authorList>
    </citation>
    <scope>NUCLEOTIDE SEQUENCE</scope>
    <source>
        <strain evidence="4">BSD2780120875st1_E1_BSD2780120875_150330</strain>
    </source>
</reference>
<reference evidence="5 6" key="1">
    <citation type="journal article" date="2019" name="Nat. Med.">
        <title>A library of human gut bacterial isolates paired with longitudinal multiomics data enables mechanistic microbiome research.</title>
        <authorList>
            <person name="Poyet M."/>
            <person name="Groussin M."/>
            <person name="Gibbons S.M."/>
            <person name="Avila-Pacheco J."/>
            <person name="Jiang X."/>
            <person name="Kearney S.M."/>
            <person name="Perrotta A.R."/>
            <person name="Berdy B."/>
            <person name="Zhao S."/>
            <person name="Lieberman T.D."/>
            <person name="Swanson P.K."/>
            <person name="Smith M."/>
            <person name="Roesemann S."/>
            <person name="Alexander J.E."/>
            <person name="Rich S.A."/>
            <person name="Livny J."/>
            <person name="Vlamakis H."/>
            <person name="Clish C."/>
            <person name="Bullock K."/>
            <person name="Deik A."/>
            <person name="Scott J."/>
            <person name="Pierce K.A."/>
            <person name="Xavier R.J."/>
            <person name="Alm E.J."/>
        </authorList>
    </citation>
    <scope>NUCLEOTIDE SEQUENCE [LARGE SCALE GENOMIC DNA]</scope>
    <source>
        <strain evidence="2 6">BIOML-A14</strain>
        <strain evidence="3 5">BIOML-A2</strain>
    </source>
</reference>
<dbReference type="EMBL" id="JAQNZF010000011">
    <property type="protein sequence ID" value="MDC2742699.1"/>
    <property type="molecule type" value="Genomic_DNA"/>
</dbReference>
<evidence type="ECO:0000313" key="4">
    <source>
        <dbReference type="EMBL" id="MDC2742699.1"/>
    </source>
</evidence>